<dbReference type="InterPro" id="IPR001114">
    <property type="entry name" value="Adenylosuccinate_synthetase"/>
</dbReference>
<comment type="catalytic activity">
    <reaction evidence="7 8">
        <text>IMP + L-aspartate + GTP = N(6)-(1,2-dicarboxyethyl)-AMP + GDP + phosphate + 2 H(+)</text>
        <dbReference type="Rhea" id="RHEA:15753"/>
        <dbReference type="ChEBI" id="CHEBI:15378"/>
        <dbReference type="ChEBI" id="CHEBI:29991"/>
        <dbReference type="ChEBI" id="CHEBI:37565"/>
        <dbReference type="ChEBI" id="CHEBI:43474"/>
        <dbReference type="ChEBI" id="CHEBI:57567"/>
        <dbReference type="ChEBI" id="CHEBI:58053"/>
        <dbReference type="ChEBI" id="CHEBI:58189"/>
        <dbReference type="EC" id="6.3.4.4"/>
    </reaction>
</comment>
<dbReference type="GO" id="GO:0000287">
    <property type="term" value="F:magnesium ion binding"/>
    <property type="evidence" value="ECO:0007669"/>
    <property type="project" value="UniProtKB-UniRule"/>
</dbReference>
<gene>
    <name evidence="7" type="primary">purA</name>
    <name evidence="9" type="ORF">SAMN05428964_105205</name>
</gene>
<dbReference type="EC" id="6.3.4.4" evidence="7 8"/>
<protein>
    <recommendedName>
        <fullName evidence="7 8">Adenylosuccinate synthetase</fullName>
        <shortName evidence="7">AMPSase</shortName>
        <shortName evidence="7">AdSS</shortName>
        <ecNumber evidence="7 8">6.3.4.4</ecNumber>
    </recommendedName>
    <alternativeName>
        <fullName evidence="7">IMP--aspartate ligase</fullName>
    </alternativeName>
</protein>
<keyword evidence="4 7" id="KW-0658">Purine biosynthesis</keyword>
<dbReference type="PROSITE" id="PS01266">
    <property type="entry name" value="ADENYLOSUCCIN_SYN_1"/>
    <property type="match status" value="1"/>
</dbReference>
<feature type="active site" description="Proton donor" evidence="7">
    <location>
        <position position="47"/>
    </location>
</feature>
<evidence type="ECO:0000256" key="3">
    <source>
        <dbReference type="ARBA" id="ARBA00022741"/>
    </source>
</evidence>
<dbReference type="SUPFAM" id="SSF52540">
    <property type="entry name" value="P-loop containing nucleoside triphosphate hydrolases"/>
    <property type="match status" value="1"/>
</dbReference>
<dbReference type="GO" id="GO:0044208">
    <property type="term" value="P:'de novo' AMP biosynthetic process"/>
    <property type="evidence" value="ECO:0007669"/>
    <property type="project" value="UniProtKB-UniRule"/>
</dbReference>
<feature type="binding site" description="in other chain" evidence="7">
    <location>
        <begin position="15"/>
        <end position="18"/>
    </location>
    <ligand>
        <name>IMP</name>
        <dbReference type="ChEBI" id="CHEBI:58053"/>
        <note>ligand shared between dimeric partners</note>
    </ligand>
</feature>
<keyword evidence="1 7" id="KW-0436">Ligase</keyword>
<keyword evidence="6 7" id="KW-0342">GTP-binding</keyword>
<dbReference type="AlphaFoldDB" id="A0A285TWL6"/>
<dbReference type="PANTHER" id="PTHR11846:SF0">
    <property type="entry name" value="ADENYLOSUCCINATE SYNTHETASE"/>
    <property type="match status" value="1"/>
</dbReference>
<sequence length="400" mass="44838">MTRKADIVIGAGFGDEGKGLTTDFLAYHAHYRDTWVVRHNGGAQAGHTVCTPDGKRHVFSHFSSGTYTGAKTFLSRFFAVNPALLFRELEEFDGPFPQIVVDPRCEVTTYFDMLINEIAEDARGSNRHGSVGVGYGETIERNTHAEFRLTVAELSDIDATRNQLERIRDHWVPKRLADLGVAEVDDTRATFIKCNDLLERWLIDAQRFLQHVEIFSEICLTGNRKNIIFEGAQGLLLDSERGHFPHVTRSRTGVINACEIAATIGMTDLNIYYASRCYKTRHGAGPLDNELAEAPYGIVDKTNKPHPYQGGLRFARLDTESLSRTILTDFGDVPTGIKGHLHLVLTCLDQVPEVFEYAEGCKVHRTDQETFIRRVSESVSASHTFISRGETRNTVSFFPI</sequence>
<reference evidence="9 10" key="1">
    <citation type="submission" date="2017-08" db="EMBL/GenBank/DDBJ databases">
        <authorList>
            <person name="de Groot N.N."/>
        </authorList>
    </citation>
    <scope>NUCLEOTIDE SEQUENCE [LARGE SCALE GENOMIC DNA]</scope>
    <source>
        <strain evidence="9 10">USBA 78</strain>
    </source>
</reference>
<keyword evidence="3 7" id="KW-0547">Nucleotide-binding</keyword>
<evidence type="ECO:0000256" key="4">
    <source>
        <dbReference type="ARBA" id="ARBA00022755"/>
    </source>
</evidence>
<evidence type="ECO:0000256" key="6">
    <source>
        <dbReference type="ARBA" id="ARBA00023134"/>
    </source>
</evidence>
<dbReference type="RefSeq" id="WP_097052763.1">
    <property type="nucleotide sequence ID" value="NZ_OBMM01000005.1"/>
</dbReference>
<comment type="function">
    <text evidence="7">Plays an important role in the de novo pathway of purine nucleotide biosynthesis. Catalyzes the first committed step in the biosynthesis of AMP from IMP.</text>
</comment>
<dbReference type="PANTHER" id="PTHR11846">
    <property type="entry name" value="ADENYLOSUCCINATE SYNTHETASE"/>
    <property type="match status" value="1"/>
</dbReference>
<comment type="pathway">
    <text evidence="7 8">Purine metabolism; AMP biosynthesis via de novo pathway; AMP from IMP: step 1/2.</text>
</comment>
<dbReference type="Pfam" id="PF00709">
    <property type="entry name" value="Adenylsucc_synt"/>
    <property type="match status" value="1"/>
</dbReference>
<evidence type="ECO:0000313" key="9">
    <source>
        <dbReference type="EMBL" id="SOC26779.1"/>
    </source>
</evidence>
<dbReference type="InterPro" id="IPR018220">
    <property type="entry name" value="Adenylosuccin_syn_GTP-bd"/>
</dbReference>
<dbReference type="InterPro" id="IPR027417">
    <property type="entry name" value="P-loop_NTPase"/>
</dbReference>
<feature type="active site" description="Proton acceptor" evidence="7">
    <location>
        <position position="15"/>
    </location>
</feature>
<keyword evidence="5 7" id="KW-0460">Magnesium</keyword>
<evidence type="ECO:0000256" key="2">
    <source>
        <dbReference type="ARBA" id="ARBA00022723"/>
    </source>
</evidence>
<dbReference type="GO" id="GO:0004019">
    <property type="term" value="F:adenylosuccinate synthase activity"/>
    <property type="evidence" value="ECO:0007669"/>
    <property type="project" value="UniProtKB-UniRule"/>
</dbReference>
<name>A0A285TWL6_9PROT</name>
<dbReference type="Gene3D" id="3.40.440.10">
    <property type="entry name" value="Adenylosuccinate Synthetase, subunit A, domain 1"/>
    <property type="match status" value="1"/>
</dbReference>
<comment type="subcellular location">
    <subcellularLocation>
        <location evidence="7">Cytoplasm</location>
    </subcellularLocation>
</comment>
<dbReference type="InterPro" id="IPR042110">
    <property type="entry name" value="Adenylosuccinate_synth_dom2"/>
</dbReference>
<dbReference type="Proteomes" id="UP000219068">
    <property type="component" value="Unassembled WGS sequence"/>
</dbReference>
<dbReference type="InterPro" id="IPR042109">
    <property type="entry name" value="Adenylosuccinate_synth_dom1"/>
</dbReference>
<evidence type="ECO:0000313" key="10">
    <source>
        <dbReference type="Proteomes" id="UP000219068"/>
    </source>
</evidence>
<dbReference type="GO" id="GO:0046040">
    <property type="term" value="P:IMP metabolic process"/>
    <property type="evidence" value="ECO:0007669"/>
    <property type="project" value="TreeGrafter"/>
</dbReference>
<evidence type="ECO:0000256" key="1">
    <source>
        <dbReference type="ARBA" id="ARBA00022598"/>
    </source>
</evidence>
<comment type="caution">
    <text evidence="7">Lacks conserved residue(s) required for the propagation of feature annotation.</text>
</comment>
<dbReference type="HAMAP" id="MF_00011">
    <property type="entry name" value="Adenylosucc_synth"/>
    <property type="match status" value="1"/>
</dbReference>
<dbReference type="UniPathway" id="UPA00075">
    <property type="reaction ID" value="UER00335"/>
</dbReference>
<keyword evidence="7" id="KW-0963">Cytoplasm</keyword>
<keyword evidence="2 7" id="KW-0479">Metal-binding</keyword>
<dbReference type="EMBL" id="OBMM01000005">
    <property type="protein sequence ID" value="SOC26779.1"/>
    <property type="molecule type" value="Genomic_DNA"/>
</dbReference>
<dbReference type="SMART" id="SM00788">
    <property type="entry name" value="Adenylsucc_synt"/>
    <property type="match status" value="1"/>
</dbReference>
<feature type="binding site" description="in other chain" evidence="7">
    <location>
        <position position="233"/>
    </location>
    <ligand>
        <name>IMP</name>
        <dbReference type="ChEBI" id="CHEBI:58053"/>
        <note>ligand shared between dimeric partners</note>
    </ligand>
</feature>
<comment type="subunit">
    <text evidence="7">Homodimer.</text>
</comment>
<proteinExistence type="inferred from homology"/>
<feature type="binding site" description="in other chain" evidence="7">
    <location>
        <position position="248"/>
    </location>
    <ligand>
        <name>IMP</name>
        <dbReference type="ChEBI" id="CHEBI:58053"/>
        <note>ligand shared between dimeric partners</note>
    </ligand>
</feature>
<accession>A0A285TWL6</accession>
<evidence type="ECO:0000256" key="8">
    <source>
        <dbReference type="RuleBase" id="RU000520"/>
    </source>
</evidence>
<feature type="binding site" evidence="7">
    <location>
        <begin position="347"/>
        <end position="349"/>
    </location>
    <ligand>
        <name>GTP</name>
        <dbReference type="ChEBI" id="CHEBI:37565"/>
    </ligand>
</feature>
<feature type="binding site" evidence="7">
    <location>
        <position position="15"/>
    </location>
    <ligand>
        <name>Mg(2+)</name>
        <dbReference type="ChEBI" id="CHEBI:18420"/>
    </ligand>
</feature>
<dbReference type="GO" id="GO:0005525">
    <property type="term" value="F:GTP binding"/>
    <property type="evidence" value="ECO:0007669"/>
    <property type="project" value="UniProtKB-UniRule"/>
</dbReference>
<comment type="cofactor">
    <cofactor evidence="7">
        <name>Mg(2+)</name>
        <dbReference type="ChEBI" id="CHEBI:18420"/>
    </cofactor>
    <text evidence="7">Binds 1 Mg(2+) ion per subunit.</text>
</comment>
<feature type="binding site" evidence="7">
    <location>
        <begin position="14"/>
        <end position="20"/>
    </location>
    <ligand>
        <name>GTP</name>
        <dbReference type="ChEBI" id="CHEBI:37565"/>
    </ligand>
</feature>
<feature type="binding site" evidence="7">
    <location>
        <position position="46"/>
    </location>
    <ligand>
        <name>Mg(2+)</name>
        <dbReference type="ChEBI" id="CHEBI:18420"/>
    </ligand>
</feature>
<organism evidence="9 10">
    <name type="scientific">Thalassospira xiamenensis</name>
    <dbReference type="NCBI Taxonomy" id="220697"/>
    <lineage>
        <taxon>Bacteria</taxon>
        <taxon>Pseudomonadati</taxon>
        <taxon>Pseudomonadota</taxon>
        <taxon>Alphaproteobacteria</taxon>
        <taxon>Rhodospirillales</taxon>
        <taxon>Thalassospiraceae</taxon>
        <taxon>Thalassospira</taxon>
    </lineage>
</organism>
<comment type="similarity">
    <text evidence="7 8">Belongs to the adenylosuccinate synthetase family.</text>
</comment>
<feature type="binding site" evidence="7">
    <location>
        <begin position="46"/>
        <end position="48"/>
    </location>
    <ligand>
        <name>GTP</name>
        <dbReference type="ChEBI" id="CHEBI:37565"/>
    </ligand>
</feature>
<evidence type="ECO:0000256" key="7">
    <source>
        <dbReference type="HAMAP-Rule" id="MF_00011"/>
    </source>
</evidence>
<dbReference type="GO" id="GO:0005737">
    <property type="term" value="C:cytoplasm"/>
    <property type="evidence" value="ECO:0007669"/>
    <property type="project" value="UniProtKB-SubCell"/>
</dbReference>
<evidence type="ECO:0000256" key="5">
    <source>
        <dbReference type="ARBA" id="ARBA00022842"/>
    </source>
</evidence>
<dbReference type="Gene3D" id="1.10.300.10">
    <property type="entry name" value="Adenylosuccinate Synthetase, subunit A, domain 2"/>
    <property type="match status" value="1"/>
</dbReference>